<dbReference type="EMBL" id="JAAAIL010000170">
    <property type="protein sequence ID" value="KAG0278788.1"/>
    <property type="molecule type" value="Genomic_DNA"/>
</dbReference>
<keyword evidence="3" id="KW-0378">Hydrolase</keyword>
<dbReference type="PANTHER" id="PTHR23131">
    <property type="entry name" value="ENDORIBONUCLEASE LACTB2"/>
    <property type="match status" value="1"/>
</dbReference>
<keyword evidence="4" id="KW-0862">Zinc</keyword>
<dbReference type="GO" id="GO:0046872">
    <property type="term" value="F:metal ion binding"/>
    <property type="evidence" value="ECO:0007669"/>
    <property type="project" value="UniProtKB-KW"/>
</dbReference>
<keyword evidence="7" id="KW-1185">Reference proteome</keyword>
<evidence type="ECO:0000256" key="3">
    <source>
        <dbReference type="ARBA" id="ARBA00022801"/>
    </source>
</evidence>
<dbReference type="InterPro" id="IPR001279">
    <property type="entry name" value="Metallo-B-lactamas"/>
</dbReference>
<dbReference type="Gene3D" id="1.10.10.10">
    <property type="entry name" value="Winged helix-like DNA-binding domain superfamily/Winged helix DNA-binding domain"/>
    <property type="match status" value="1"/>
</dbReference>
<dbReference type="GO" id="GO:0044550">
    <property type="term" value="P:secondary metabolite biosynthetic process"/>
    <property type="evidence" value="ECO:0007669"/>
    <property type="project" value="TreeGrafter"/>
</dbReference>
<dbReference type="AlphaFoldDB" id="A0AAD4HAG2"/>
<comment type="similarity">
    <text evidence="1">Belongs to the metallo-beta-lactamase superfamily. Glyoxalase II family.</text>
</comment>
<dbReference type="GO" id="GO:0016787">
    <property type="term" value="F:hydrolase activity"/>
    <property type="evidence" value="ECO:0007669"/>
    <property type="project" value="UniProtKB-KW"/>
</dbReference>
<dbReference type="InterPro" id="IPR036866">
    <property type="entry name" value="RibonucZ/Hydroxyglut_hydro"/>
</dbReference>
<organism evidence="6 7">
    <name type="scientific">Linnemannia exigua</name>
    <dbReference type="NCBI Taxonomy" id="604196"/>
    <lineage>
        <taxon>Eukaryota</taxon>
        <taxon>Fungi</taxon>
        <taxon>Fungi incertae sedis</taxon>
        <taxon>Mucoromycota</taxon>
        <taxon>Mortierellomycotina</taxon>
        <taxon>Mortierellomycetes</taxon>
        <taxon>Mortierellales</taxon>
        <taxon>Mortierellaceae</taxon>
        <taxon>Linnemannia</taxon>
    </lineage>
</organism>
<dbReference type="CDD" id="cd07722">
    <property type="entry name" value="LACTB2-like_MBL-fold"/>
    <property type="match status" value="1"/>
</dbReference>
<accession>A0AAD4HAG2</accession>
<name>A0AAD4HAG2_9FUNG</name>
<evidence type="ECO:0000313" key="6">
    <source>
        <dbReference type="EMBL" id="KAG0278788.1"/>
    </source>
</evidence>
<protein>
    <recommendedName>
        <fullName evidence="5">Metallo-beta-lactamase domain-containing protein</fullName>
    </recommendedName>
</protein>
<keyword evidence="2" id="KW-0479">Metal-binding</keyword>
<evidence type="ECO:0000256" key="4">
    <source>
        <dbReference type="ARBA" id="ARBA00022833"/>
    </source>
</evidence>
<dbReference type="Proteomes" id="UP001194580">
    <property type="component" value="Unassembled WGS sequence"/>
</dbReference>
<dbReference type="SUPFAM" id="SSF56281">
    <property type="entry name" value="Metallo-hydrolase/oxidoreductase"/>
    <property type="match status" value="1"/>
</dbReference>
<dbReference type="InterPro" id="IPR047921">
    <property type="entry name" value="LACTB2-like_MBL-fold"/>
</dbReference>
<proteinExistence type="inferred from homology"/>
<dbReference type="SMART" id="SM00849">
    <property type="entry name" value="Lactamase_B"/>
    <property type="match status" value="1"/>
</dbReference>
<gene>
    <name evidence="6" type="ORF">BGZ95_003148</name>
</gene>
<feature type="domain" description="Metallo-beta-lactamase" evidence="5">
    <location>
        <begin position="32"/>
        <end position="256"/>
    </location>
</feature>
<dbReference type="Pfam" id="PF00753">
    <property type="entry name" value="Lactamase_B"/>
    <property type="match status" value="2"/>
</dbReference>
<evidence type="ECO:0000313" key="7">
    <source>
        <dbReference type="Proteomes" id="UP001194580"/>
    </source>
</evidence>
<evidence type="ECO:0000256" key="1">
    <source>
        <dbReference type="ARBA" id="ARBA00006759"/>
    </source>
</evidence>
<dbReference type="Pfam" id="PF17778">
    <property type="entry name" value="WHD_BLACT"/>
    <property type="match status" value="1"/>
</dbReference>
<dbReference type="InterPro" id="IPR036388">
    <property type="entry name" value="WH-like_DNA-bd_sf"/>
</dbReference>
<sequence>MEPLERLPNIIRLSERVVRVLGLNPNKFTLQGTNTYLIGKGPKKVLLDTGEGIPEYIPLLQEALDKEPFSGEGERATITKVICSHWHHDHVGGIQDVLSFLAARNIQLCNPPTTAADAGSTAPTATTNTTATKGLVDIDTSISSAPTGVFKFPCPEKDDPETRFQAIQDRQVIQVDDQTTLLTLHTPGHTSDHCSFFLKEENTLFTADCVLGQGTAVFEDLGSYIRSLEKQLSFSEASVAVSKLLKEPSYKIYPGHGPIIEDGPAKIREYIKHRFERERQVIAVLSSDSGSSSDDGDAAGLGTSLGAGAGTGTGTGTGKTAMDIVKVIYKAYPVTLHLPAQHQVLLHLKKLEEDGKVVRVAGGDGGVVEDIEAVVWELVPQTQANL</sequence>
<dbReference type="PANTHER" id="PTHR23131:SF0">
    <property type="entry name" value="ENDORIBONUCLEASE LACTB2"/>
    <property type="match status" value="1"/>
</dbReference>
<dbReference type="InterPro" id="IPR050662">
    <property type="entry name" value="Sec-metab_biosynth-thioest"/>
</dbReference>
<dbReference type="InterPro" id="IPR041516">
    <property type="entry name" value="LACTB2_WH"/>
</dbReference>
<reference evidence="6" key="1">
    <citation type="journal article" date="2020" name="Fungal Divers.">
        <title>Resolving the Mortierellaceae phylogeny through synthesis of multi-gene phylogenetics and phylogenomics.</title>
        <authorList>
            <person name="Vandepol N."/>
            <person name="Liber J."/>
            <person name="Desiro A."/>
            <person name="Na H."/>
            <person name="Kennedy M."/>
            <person name="Barry K."/>
            <person name="Grigoriev I.V."/>
            <person name="Miller A.N."/>
            <person name="O'Donnell K."/>
            <person name="Stajich J.E."/>
            <person name="Bonito G."/>
        </authorList>
    </citation>
    <scope>NUCLEOTIDE SEQUENCE</scope>
    <source>
        <strain evidence="6">NRRL 28262</strain>
    </source>
</reference>
<evidence type="ECO:0000256" key="2">
    <source>
        <dbReference type="ARBA" id="ARBA00022723"/>
    </source>
</evidence>
<evidence type="ECO:0000259" key="5">
    <source>
        <dbReference type="SMART" id="SM00849"/>
    </source>
</evidence>
<dbReference type="Gene3D" id="3.60.15.10">
    <property type="entry name" value="Ribonuclease Z/Hydroxyacylglutathione hydrolase-like"/>
    <property type="match status" value="1"/>
</dbReference>
<comment type="caution">
    <text evidence="6">The sequence shown here is derived from an EMBL/GenBank/DDBJ whole genome shotgun (WGS) entry which is preliminary data.</text>
</comment>